<dbReference type="AlphaFoldDB" id="A0A8J3AA44"/>
<feature type="chain" id="PRO_5038963139" evidence="2">
    <location>
        <begin position="27"/>
        <end position="235"/>
    </location>
</feature>
<dbReference type="RefSeq" id="WP_130648688.1">
    <property type="nucleotide sequence ID" value="NZ_BMHA01000005.1"/>
</dbReference>
<name>A0A8J3AA44_9ACTN</name>
<evidence type="ECO:0000256" key="2">
    <source>
        <dbReference type="SAM" id="SignalP"/>
    </source>
</evidence>
<sequence length="235" mass="25149">MQALTMRASRRAAALAATLAATMALTAVGTDAAEARERSSYRSSGNFASAQWIQVDDVPVGQNPTVGNVHRGWLDVEPSGKDRADVWGWIEDFDCEPGELPGHGGHGFEEEEPSGCVHVGERWIDGYDVSFTMDKKLSSARLSAPAGVITVAGGHGDGDFFAQPPVDMVWNGVGDVRRSSWRETEKVGRTTYTYSYSSTSREATMSGRFGPMGFDPALSGGQFGSRTVSSKSSTK</sequence>
<feature type="compositionally biased region" description="Polar residues" evidence="1">
    <location>
        <begin position="224"/>
        <end position="235"/>
    </location>
</feature>
<comment type="caution">
    <text evidence="3">The sequence shown here is derived from an EMBL/GenBank/DDBJ whole genome shotgun (WGS) entry which is preliminary data.</text>
</comment>
<feature type="region of interest" description="Disordered" evidence="1">
    <location>
        <begin position="205"/>
        <end position="235"/>
    </location>
</feature>
<evidence type="ECO:0000313" key="3">
    <source>
        <dbReference type="EMBL" id="GGI06107.1"/>
    </source>
</evidence>
<proteinExistence type="predicted"/>
<reference evidence="3" key="1">
    <citation type="journal article" date="2014" name="Int. J. Syst. Evol. Microbiol.">
        <title>Complete genome sequence of Corynebacterium casei LMG S-19264T (=DSM 44701T), isolated from a smear-ripened cheese.</title>
        <authorList>
            <consortium name="US DOE Joint Genome Institute (JGI-PGF)"/>
            <person name="Walter F."/>
            <person name="Albersmeier A."/>
            <person name="Kalinowski J."/>
            <person name="Ruckert C."/>
        </authorList>
    </citation>
    <scope>NUCLEOTIDE SEQUENCE</scope>
    <source>
        <strain evidence="3">CGMCC 1.14988</strain>
    </source>
</reference>
<evidence type="ECO:0000313" key="4">
    <source>
        <dbReference type="Proteomes" id="UP000650511"/>
    </source>
</evidence>
<keyword evidence="2" id="KW-0732">Signal</keyword>
<feature type="signal peptide" evidence="2">
    <location>
        <begin position="1"/>
        <end position="26"/>
    </location>
</feature>
<reference evidence="3" key="2">
    <citation type="submission" date="2020-09" db="EMBL/GenBank/DDBJ databases">
        <authorList>
            <person name="Sun Q."/>
            <person name="Zhou Y."/>
        </authorList>
    </citation>
    <scope>NUCLEOTIDE SEQUENCE</scope>
    <source>
        <strain evidence="3">CGMCC 1.14988</strain>
    </source>
</reference>
<gene>
    <name evidence="3" type="ORF">GCM10011354_17450</name>
</gene>
<accession>A0A8J3AA44</accession>
<keyword evidence="4" id="KW-1185">Reference proteome</keyword>
<evidence type="ECO:0000256" key="1">
    <source>
        <dbReference type="SAM" id="MobiDB-lite"/>
    </source>
</evidence>
<dbReference type="EMBL" id="BMHA01000005">
    <property type="protein sequence ID" value="GGI06107.1"/>
    <property type="molecule type" value="Genomic_DNA"/>
</dbReference>
<dbReference type="Proteomes" id="UP000650511">
    <property type="component" value="Unassembled WGS sequence"/>
</dbReference>
<organism evidence="3 4">
    <name type="scientific">Egicoccus halophilus</name>
    <dbReference type="NCBI Taxonomy" id="1670830"/>
    <lineage>
        <taxon>Bacteria</taxon>
        <taxon>Bacillati</taxon>
        <taxon>Actinomycetota</taxon>
        <taxon>Nitriliruptoria</taxon>
        <taxon>Egicoccales</taxon>
        <taxon>Egicoccaceae</taxon>
        <taxon>Egicoccus</taxon>
    </lineage>
</organism>
<protein>
    <submittedName>
        <fullName evidence="3">Uncharacterized protein</fullName>
    </submittedName>
</protein>